<keyword evidence="9 12" id="KW-0934">Plastid</keyword>
<reference evidence="12" key="1">
    <citation type="submission" date="2018-11" db="EMBL/GenBank/DDBJ databases">
        <title>Complete Chloroplast Genome of the Plantago depressa Willd. (Plantaginaceae).</title>
        <authorList>
            <person name="Kwon W."/>
            <person name="Kim Y."/>
            <person name="Park C.-H."/>
            <person name="Park J."/>
        </authorList>
    </citation>
    <scope>NUCLEOTIDE SEQUENCE</scope>
</reference>
<dbReference type="GeneID" id="39337341"/>
<evidence type="ECO:0000256" key="7">
    <source>
        <dbReference type="ARBA" id="ARBA00022989"/>
    </source>
</evidence>
<gene>
    <name evidence="12" type="primary">ycf1</name>
    <name evidence="9" type="synonym">TIC214</name>
</gene>
<evidence type="ECO:0000256" key="4">
    <source>
        <dbReference type="ARBA" id="ARBA00016640"/>
    </source>
</evidence>
<geneLocation type="chloroplast" evidence="12"/>
<proteinExistence type="inferred from homology"/>
<evidence type="ECO:0000256" key="5">
    <source>
        <dbReference type="ARBA" id="ARBA00022692"/>
    </source>
</evidence>
<dbReference type="GeneID" id="39337288"/>
<keyword evidence="6 9" id="KW-0653">Protein transport</keyword>
<keyword evidence="7 9" id="KW-1133">Transmembrane helix</keyword>
<feature type="transmembrane region" description="Helical" evidence="9">
    <location>
        <begin position="57"/>
        <end position="77"/>
    </location>
</feature>
<feature type="region of interest" description="Disordered" evidence="11">
    <location>
        <begin position="251"/>
        <end position="271"/>
    </location>
</feature>
<dbReference type="Pfam" id="PF05758">
    <property type="entry name" value="Ycf1"/>
    <property type="match status" value="2"/>
</dbReference>
<evidence type="ECO:0000256" key="11">
    <source>
        <dbReference type="SAM" id="MobiDB-lite"/>
    </source>
</evidence>
<comment type="subunit">
    <text evidence="3 9">Part of the Tic complex.</text>
</comment>
<feature type="transmembrane region" description="Helical" evidence="9">
    <location>
        <begin position="83"/>
        <end position="103"/>
    </location>
</feature>
<keyword evidence="9" id="KW-1001">Plastid inner membrane</keyword>
<dbReference type="GO" id="GO:0015031">
    <property type="term" value="P:protein transport"/>
    <property type="evidence" value="ECO:0007669"/>
    <property type="project" value="UniProtKB-KW"/>
</dbReference>
<protein>
    <recommendedName>
        <fullName evidence="4 9">Protein TIC 214</fullName>
    </recommendedName>
    <alternativeName>
        <fullName evidence="8 9">Translocon at the inner envelope membrane of chloroplasts 214</fullName>
    </alternativeName>
</protein>
<feature type="compositionally biased region" description="Basic and acidic residues" evidence="11">
    <location>
        <begin position="1701"/>
        <end position="1710"/>
    </location>
</feature>
<dbReference type="EMBL" id="MK144833">
    <property type="protein sequence ID" value="QAX91553.1"/>
    <property type="molecule type" value="Genomic_DNA"/>
</dbReference>
<dbReference type="PANTHER" id="PTHR33163">
    <property type="entry name" value="PROTEIN TIC 214-RELATED"/>
    <property type="match status" value="1"/>
</dbReference>
<evidence type="ECO:0000256" key="6">
    <source>
        <dbReference type="ARBA" id="ARBA00022927"/>
    </source>
</evidence>
<comment type="similarity">
    <text evidence="2 9">Belongs to the TIC214 family.</text>
</comment>
<keyword evidence="9" id="KW-0813">Transport</keyword>
<feature type="coiled-coil region" evidence="10">
    <location>
        <begin position="892"/>
        <end position="922"/>
    </location>
</feature>
<dbReference type="GO" id="GO:0009706">
    <property type="term" value="C:chloroplast inner membrane"/>
    <property type="evidence" value="ECO:0007669"/>
    <property type="project" value="UniProtKB-SubCell"/>
</dbReference>
<dbReference type="RefSeq" id="YP_009564254.1">
    <property type="nucleotide sequence ID" value="NC_041161.1"/>
</dbReference>
<dbReference type="RefSeq" id="YP_009564274.1">
    <property type="nucleotide sequence ID" value="NC_041161.1"/>
</dbReference>
<evidence type="ECO:0000256" key="9">
    <source>
        <dbReference type="RuleBase" id="RU364085"/>
    </source>
</evidence>
<comment type="subcellular location">
    <subcellularLocation>
        <location evidence="1">Plastid membrane</location>
        <topology evidence="1">Multi-pass membrane protein</topology>
    </subcellularLocation>
    <subcellularLocation>
        <location evidence="9">Plastid</location>
        <location evidence="9">Chloroplast inner membrane</location>
    </subcellularLocation>
</comment>
<evidence type="ECO:0000256" key="3">
    <source>
        <dbReference type="ARBA" id="ARBA00011510"/>
    </source>
</evidence>
<feature type="compositionally biased region" description="Acidic residues" evidence="11">
    <location>
        <begin position="251"/>
        <end position="261"/>
    </location>
</feature>
<dbReference type="EMBL" id="MK144833">
    <property type="protein sequence ID" value="QAX91552.1"/>
    <property type="molecule type" value="Genomic_DNA"/>
</dbReference>
<feature type="transmembrane region" description="Helical" evidence="9">
    <location>
        <begin position="27"/>
        <end position="45"/>
    </location>
</feature>
<keyword evidence="5 9" id="KW-0812">Transmembrane</keyword>
<organism evidence="12">
    <name type="scientific">Plantago depressa</name>
    <dbReference type="NCBI Taxonomy" id="411227"/>
    <lineage>
        <taxon>Eukaryota</taxon>
        <taxon>Viridiplantae</taxon>
        <taxon>Streptophyta</taxon>
        <taxon>Embryophyta</taxon>
        <taxon>Tracheophyta</taxon>
        <taxon>Spermatophyta</taxon>
        <taxon>Magnoliopsida</taxon>
        <taxon>eudicotyledons</taxon>
        <taxon>Gunneridae</taxon>
        <taxon>Pentapetalae</taxon>
        <taxon>asterids</taxon>
        <taxon>lamiids</taxon>
        <taxon>Lamiales</taxon>
        <taxon>Plantaginaceae</taxon>
        <taxon>Plantagineae</taxon>
        <taxon>Plantago</taxon>
    </lineage>
</organism>
<comment type="function">
    <text evidence="9">Involved in protein precursor import into chloroplasts. May be part of an intermediate translocation complex acting as a protein-conducting channel at the inner envelope.</text>
</comment>
<evidence type="ECO:0000256" key="2">
    <source>
        <dbReference type="ARBA" id="ARBA00009956"/>
    </source>
</evidence>
<dbReference type="PANTHER" id="PTHR33163:SF40">
    <property type="entry name" value="PROTEIN TIC 214"/>
    <property type="match status" value="1"/>
</dbReference>
<keyword evidence="10" id="KW-0175">Coiled coil</keyword>
<accession>A0A411AU68</accession>
<evidence type="ECO:0000256" key="10">
    <source>
        <dbReference type="SAM" id="Coils"/>
    </source>
</evidence>
<name>A0A411AU68_9LAMI</name>
<evidence type="ECO:0000313" key="12">
    <source>
        <dbReference type="EMBL" id="QAX91553.1"/>
    </source>
</evidence>
<feature type="transmembrane region" description="Helical" evidence="9">
    <location>
        <begin position="162"/>
        <end position="183"/>
    </location>
</feature>
<evidence type="ECO:0000256" key="1">
    <source>
        <dbReference type="ARBA" id="ARBA00004446"/>
    </source>
</evidence>
<keyword evidence="9 12" id="KW-0150">Chloroplast</keyword>
<keyword evidence="9" id="KW-0472">Membrane</keyword>
<feature type="coiled-coil region" evidence="10">
    <location>
        <begin position="1141"/>
        <end position="1168"/>
    </location>
</feature>
<dbReference type="InterPro" id="IPR008896">
    <property type="entry name" value="TIC214"/>
</dbReference>
<feature type="region of interest" description="Disordered" evidence="11">
    <location>
        <begin position="1670"/>
        <end position="1713"/>
    </location>
</feature>
<evidence type="ECO:0000256" key="8">
    <source>
        <dbReference type="ARBA" id="ARBA00029978"/>
    </source>
</evidence>
<feature type="compositionally biased region" description="Basic and acidic residues" evidence="11">
    <location>
        <begin position="1682"/>
        <end position="1692"/>
    </location>
</feature>
<sequence>MQHLYFLFGSWIPFCIKLVNSVVVVGLYYGFLTTFSVGPSYLFLLRAQVMEKGMEKRVAATTGFISGQFIMFLSIYYPPMHLALGQPHTITVLALSYLLVHLFNDKDFLDNESSSRNSLSNFSTQSVFVNNLIFQLFHHYLFPSSMLARLVNVYLFRCNNKILFLTSSFVGWLIGWVICHILFRKWLGSGLVWIQQNNLIKSNKFIRSNKYLVAKLRIRIFSILLFMTCAYSLSRIPFPIKPSTKTEEIDVEIETSDEEDPSSFSEERADPNKIDETEEIRVNSNKNHENSTIFPKKMANNDPFFFEKNLATLLFDFNQWNRPLRYIKNDKFEQAIRNEMSHYFFDRCKSDGKYRMTFTCPASVSIFLERLKRRLLSPELWPYFFDDNPPDPYDFWIFTNEKKERKEKKAFLNRIKSLDKKSSFLNRLETRTRLCNDDSRNKYLPKRYDPLLSGSRRKTIEKNAILKKTSKKKFFQNFRINKLHQILVPYTDKLGEFIEIQNKERKIYAEDIKNEELPIIDKIVDTVIEKFLPPVVDTFRLVLNTHKWICLARLQAIVAGNIHYAIAVQCTFWRHTAPGTSYLSNLIGFRNLKNVCLKCYEDILSKSHFNWDLLMRTGYAHVRYEHMGYLGDFIRKIEYALEEKLDEYYAYLNFGCGSLVTSWYTLDWLDQNYYQNKKKFEKEKSEKEKFEKEKFERPKAERAKLEKLKRKHEMLFFKKVLFFLHDDANDANSQNRNISQNKINEISKKIPRWEYKLITELEQQSGEFQDIPEDFEIRSREAKEVVIFTDIKDDKDDPDEMEEMSTTRYLEQPDFDRDLIKGSVRAQRRKVVIWKVFQGNAHSPLFVYRIKKSIFFSLTSNMFELIKSIFRNRVWKGEAFQIVESTNEQTKIEENRIEIEDEDEEKKEMEILEEEARMKIAEAWDNAHTYGQGIRACLLLIQSIFRKYILLPSFIIAKNLGRISLSQRPEWSEDFREWNREMHLKCTYNGTPLSETELPENWFIEGLQIKILFPFRLKPSHKRKLRSYQEKEDFRFLTVFGLEAKHPFGFPEKRPSFWKPVLKELGKKVRKMKKNYFKGKKKRLAKVSKENPIQLRKVEIYESNEIQEEKDSIISNQIINQSFGQTVSPGLTNSSLTEKKIKDLTERIGKIRNQIERIERIRKKKRKNDTSPNKTFNAKFLEKWKIFKRRTVRFISKFPLYLKIFIELLSRHRFFSRSEWKLSGVWKSTIYYIEEFVLFSKFYLLRIWKFILYIMFEGWFKIYYILLCIVRDIRFILNFVVDHSNLDISTQIRLRTLIDKMMNNCIELIFLSLDLTFKNTSSNKKKKNLIPFKKSLDKIRDMKSNLHIFFDLSCVSQAYVFYKLSQMQVSNLHKLRPVLQYQGISLFLKPEIKDSLEKQGMVHSKLKLNDKKLRNYEQNQWKKWLRGYSPYNLSSIIWSRLMPEKWRNTSHCIATKEKLSKCNSYETDQVSDSKKKREVYKLANQKENFHKSYRYDLLANKFLNSEKFQGNKNGELSCNTHKDPLYDILKTTPIYNYVDMLAVEKMVNRKYLRWKSLYRKEKVDIESCITIDANRNPNIQRETNKYFQISIKNGYSEICYFRLPDNLPKFHNVFVDWMGMNERMLNYSISNLEGWFFPELVLFHQAYKTKPWFRPNQLLLLNRNGNENSSEKKKIKFKKKQGNQEEPKKGEDFGSVLSQEKSSEENSVKLDRKKKKKKKSQLDSFLERYLLFQCKWWDSTLDEKLMNNIEVYCLLLRLMDPRKILLSSIQTREIDLDRLTIQTSLTHAELLKKGILIIEPIRLFGKIDGQLLMYQTISTSLVDKSKYQTNPKYQEERYVSKNYFDFLIPENILSFRHRRKLRILISLNSKYRNDENRILLFWNEKNRKNSNQASPENKGLNIEENALMKLKLFLWPNYRLEDLACMNRYWFNTNNGSRFSMLRIHLYPRLKMENS</sequence>